<feature type="compositionally biased region" description="Basic and acidic residues" evidence="2">
    <location>
        <begin position="311"/>
        <end position="326"/>
    </location>
</feature>
<dbReference type="AlphaFoldDB" id="A0AAD1Y7E4"/>
<feature type="compositionally biased region" description="Polar residues" evidence="2">
    <location>
        <begin position="410"/>
        <end position="423"/>
    </location>
</feature>
<keyword evidence="1" id="KW-0175">Coiled coil</keyword>
<proteinExistence type="predicted"/>
<reference evidence="3" key="1">
    <citation type="submission" date="2023-07" db="EMBL/GenBank/DDBJ databases">
        <authorList>
            <consortium name="AG Swart"/>
            <person name="Singh M."/>
            <person name="Singh A."/>
            <person name="Seah K."/>
            <person name="Emmerich C."/>
        </authorList>
    </citation>
    <scope>NUCLEOTIDE SEQUENCE</scope>
    <source>
        <strain evidence="3">DP1</strain>
    </source>
</reference>
<dbReference type="Proteomes" id="UP001295684">
    <property type="component" value="Unassembled WGS sequence"/>
</dbReference>
<comment type="caution">
    <text evidence="3">The sequence shown here is derived from an EMBL/GenBank/DDBJ whole genome shotgun (WGS) entry which is preliminary data.</text>
</comment>
<dbReference type="EMBL" id="CAMPGE010028650">
    <property type="protein sequence ID" value="CAI2386160.1"/>
    <property type="molecule type" value="Genomic_DNA"/>
</dbReference>
<sequence>MFRSHCQSLKRSIEDYEHKFEVAQQVRLESKQNLQLVNKQRMELLNENRYKSSLNRRRNEIKEVLKEAIRVNILAKKRTQEAREKHKLALKKEREKKIRLKIAEQQKDYHRLKDEAKKKRLQKLLRTDTNDIEELEKMLQDTKNMQYDKMIENQQLFEKNAPSVSLTPKLGFNKGNKQITTDVSFDKDGILRYPYNADLKILNNGLGEEYNDRHQQNLNYLYGTKAFDAIQKLSKEQIKEYLPLTTLDVDEENDPEWLRDYKRFLKTNKINMDTKITTLKEDYDLTKDLEESKNSKWYSKQKYRLVRQLRKHQESKSNNSDKKELKLPPSKPPVQIRNVRDSIGPLKTENNKENSNYFDMEPPKIMKTIDTAVETDPDILNLLVEMKNDQVSNTNQVVSRPRARSKLNEVPNTYNNNYRSPNIQEEDEDGLTQVSLKGSKKSVATEKYKSNSFERVSRNKKNKFFNKLNYYGNAGLNYRNDLSLPKSSTRYGNNISKPKENSKLREKIRVNDRLHILDRMSSSMHTDDNKSTKDFSDAQSIKYKKMPRLYNPYEITTGTRQQKMVNISMGPKITTKLMSDNKKRSRMYEDQSIFNLNRSSHEVSDGEMSDDFKQYNLDYSSPNISPLSVQDCVKQNKQRVKADISKKLKKINKKLDSKFKLSLIDIEQLQTNCNLKLGDWDREINEKLLVRIMKEERRKEYWKRRIKVSNPAQNKSQMH</sequence>
<evidence type="ECO:0000256" key="1">
    <source>
        <dbReference type="SAM" id="Coils"/>
    </source>
</evidence>
<feature type="region of interest" description="Disordered" evidence="2">
    <location>
        <begin position="310"/>
        <end position="337"/>
    </location>
</feature>
<evidence type="ECO:0000313" key="4">
    <source>
        <dbReference type="Proteomes" id="UP001295684"/>
    </source>
</evidence>
<protein>
    <submittedName>
        <fullName evidence="3">Uncharacterized protein</fullName>
    </submittedName>
</protein>
<organism evidence="3 4">
    <name type="scientific">Euplotes crassus</name>
    <dbReference type="NCBI Taxonomy" id="5936"/>
    <lineage>
        <taxon>Eukaryota</taxon>
        <taxon>Sar</taxon>
        <taxon>Alveolata</taxon>
        <taxon>Ciliophora</taxon>
        <taxon>Intramacronucleata</taxon>
        <taxon>Spirotrichea</taxon>
        <taxon>Hypotrichia</taxon>
        <taxon>Euplotida</taxon>
        <taxon>Euplotidae</taxon>
        <taxon>Moneuplotes</taxon>
    </lineage>
</organism>
<name>A0AAD1Y7E4_EUPCR</name>
<feature type="region of interest" description="Disordered" evidence="2">
    <location>
        <begin position="393"/>
        <end position="439"/>
    </location>
</feature>
<evidence type="ECO:0000313" key="3">
    <source>
        <dbReference type="EMBL" id="CAI2386160.1"/>
    </source>
</evidence>
<feature type="coiled-coil region" evidence="1">
    <location>
        <begin position="76"/>
        <end position="145"/>
    </location>
</feature>
<gene>
    <name evidence="3" type="ORF">ECRASSUSDP1_LOCUS27764</name>
</gene>
<accession>A0AAD1Y7E4</accession>
<evidence type="ECO:0000256" key="2">
    <source>
        <dbReference type="SAM" id="MobiDB-lite"/>
    </source>
</evidence>
<keyword evidence="4" id="KW-1185">Reference proteome</keyword>